<dbReference type="SUPFAM" id="SSF56112">
    <property type="entry name" value="Protein kinase-like (PK-like)"/>
    <property type="match status" value="1"/>
</dbReference>
<accession>A0AAD7AP43</accession>
<dbReference type="EMBL" id="JARIHO010000003">
    <property type="protein sequence ID" value="KAJ7364380.1"/>
    <property type="molecule type" value="Genomic_DNA"/>
</dbReference>
<keyword evidence="4" id="KW-0067">ATP-binding</keyword>
<protein>
    <submittedName>
        <fullName evidence="7">Kinase-like domain-containing protein</fullName>
    </submittedName>
</protein>
<feature type="region of interest" description="Disordered" evidence="5">
    <location>
        <begin position="1"/>
        <end position="23"/>
    </location>
</feature>
<evidence type="ECO:0000256" key="5">
    <source>
        <dbReference type="SAM" id="MobiDB-lite"/>
    </source>
</evidence>
<keyword evidence="1" id="KW-0808">Transferase</keyword>
<dbReference type="InterPro" id="IPR050538">
    <property type="entry name" value="MAP_kinase_kinase_kinase"/>
</dbReference>
<dbReference type="SMART" id="SM00220">
    <property type="entry name" value="S_TKc"/>
    <property type="match status" value="1"/>
</dbReference>
<dbReference type="GO" id="GO:0004672">
    <property type="term" value="F:protein kinase activity"/>
    <property type="evidence" value="ECO:0007669"/>
    <property type="project" value="InterPro"/>
</dbReference>
<evidence type="ECO:0000313" key="7">
    <source>
        <dbReference type="EMBL" id="KAJ7364380.1"/>
    </source>
</evidence>
<keyword evidence="8" id="KW-1185">Reference proteome</keyword>
<dbReference type="InterPro" id="IPR000719">
    <property type="entry name" value="Prot_kinase_dom"/>
</dbReference>
<comment type="caution">
    <text evidence="7">The sequence shown here is derived from an EMBL/GenBank/DDBJ whole genome shotgun (WGS) entry which is preliminary data.</text>
</comment>
<evidence type="ECO:0000259" key="6">
    <source>
        <dbReference type="PROSITE" id="PS50011"/>
    </source>
</evidence>
<dbReference type="Proteomes" id="UP001218218">
    <property type="component" value="Unassembled WGS sequence"/>
</dbReference>
<sequence length="163" mass="17983">MMNLGATSGNTSASDPLKRDSFDGSSVRQTLIIREEGKPPGHFQLGNCIGRGQLGSVYRALNLDTGQIVAVKRLRLEGSKEDEVMTLMREVDLVKRLSHPSMVKYEGMARDQDTLSIVFEYAEHGSPGQTLKAFGKLNERLVASYVIKILEGLHYFVLSGLLL</sequence>
<gene>
    <name evidence="7" type="ORF">DFH08DRAFT_839171</name>
</gene>
<dbReference type="PANTHER" id="PTHR48016">
    <property type="entry name" value="MAP KINASE KINASE KINASE SSK2-RELATED-RELATED"/>
    <property type="match status" value="1"/>
</dbReference>
<proteinExistence type="predicted"/>
<dbReference type="Gene3D" id="1.10.510.10">
    <property type="entry name" value="Transferase(Phosphotransferase) domain 1"/>
    <property type="match status" value="1"/>
</dbReference>
<name>A0AAD7AP43_9AGAR</name>
<reference evidence="7" key="1">
    <citation type="submission" date="2023-03" db="EMBL/GenBank/DDBJ databases">
        <title>Massive genome expansion in bonnet fungi (Mycena s.s.) driven by repeated elements and novel gene families across ecological guilds.</title>
        <authorList>
            <consortium name="Lawrence Berkeley National Laboratory"/>
            <person name="Harder C.B."/>
            <person name="Miyauchi S."/>
            <person name="Viragh M."/>
            <person name="Kuo A."/>
            <person name="Thoen E."/>
            <person name="Andreopoulos B."/>
            <person name="Lu D."/>
            <person name="Skrede I."/>
            <person name="Drula E."/>
            <person name="Henrissat B."/>
            <person name="Morin E."/>
            <person name="Kohler A."/>
            <person name="Barry K."/>
            <person name="LaButti K."/>
            <person name="Morin E."/>
            <person name="Salamov A."/>
            <person name="Lipzen A."/>
            <person name="Mereny Z."/>
            <person name="Hegedus B."/>
            <person name="Baldrian P."/>
            <person name="Stursova M."/>
            <person name="Weitz H."/>
            <person name="Taylor A."/>
            <person name="Grigoriev I.V."/>
            <person name="Nagy L.G."/>
            <person name="Martin F."/>
            <person name="Kauserud H."/>
        </authorList>
    </citation>
    <scope>NUCLEOTIDE SEQUENCE</scope>
    <source>
        <strain evidence="7">CBHHK002</strain>
    </source>
</reference>
<dbReference type="PROSITE" id="PS50011">
    <property type="entry name" value="PROTEIN_KINASE_DOM"/>
    <property type="match status" value="1"/>
</dbReference>
<evidence type="ECO:0000256" key="2">
    <source>
        <dbReference type="ARBA" id="ARBA00022741"/>
    </source>
</evidence>
<dbReference type="InterPro" id="IPR011009">
    <property type="entry name" value="Kinase-like_dom_sf"/>
</dbReference>
<evidence type="ECO:0000256" key="1">
    <source>
        <dbReference type="ARBA" id="ARBA00022679"/>
    </source>
</evidence>
<dbReference type="AlphaFoldDB" id="A0AAD7AP43"/>
<dbReference type="PANTHER" id="PTHR48016:SF56">
    <property type="entry name" value="MAPKK KINASE"/>
    <property type="match status" value="1"/>
</dbReference>
<keyword evidence="3 7" id="KW-0418">Kinase</keyword>
<evidence type="ECO:0000256" key="3">
    <source>
        <dbReference type="ARBA" id="ARBA00022777"/>
    </source>
</evidence>
<dbReference type="GO" id="GO:0000165">
    <property type="term" value="P:MAPK cascade"/>
    <property type="evidence" value="ECO:0007669"/>
    <property type="project" value="UniProtKB-ARBA"/>
</dbReference>
<dbReference type="GO" id="GO:0005524">
    <property type="term" value="F:ATP binding"/>
    <property type="evidence" value="ECO:0007669"/>
    <property type="project" value="UniProtKB-KW"/>
</dbReference>
<dbReference type="Pfam" id="PF00069">
    <property type="entry name" value="Pkinase"/>
    <property type="match status" value="1"/>
</dbReference>
<evidence type="ECO:0000313" key="8">
    <source>
        <dbReference type="Proteomes" id="UP001218218"/>
    </source>
</evidence>
<evidence type="ECO:0000256" key="4">
    <source>
        <dbReference type="ARBA" id="ARBA00022840"/>
    </source>
</evidence>
<organism evidence="7 8">
    <name type="scientific">Mycena albidolilacea</name>
    <dbReference type="NCBI Taxonomy" id="1033008"/>
    <lineage>
        <taxon>Eukaryota</taxon>
        <taxon>Fungi</taxon>
        <taxon>Dikarya</taxon>
        <taxon>Basidiomycota</taxon>
        <taxon>Agaricomycotina</taxon>
        <taxon>Agaricomycetes</taxon>
        <taxon>Agaricomycetidae</taxon>
        <taxon>Agaricales</taxon>
        <taxon>Marasmiineae</taxon>
        <taxon>Mycenaceae</taxon>
        <taxon>Mycena</taxon>
    </lineage>
</organism>
<keyword evidence="2" id="KW-0547">Nucleotide-binding</keyword>
<feature type="domain" description="Protein kinase" evidence="6">
    <location>
        <begin position="43"/>
        <end position="163"/>
    </location>
</feature>
<feature type="compositionally biased region" description="Polar residues" evidence="5">
    <location>
        <begin position="1"/>
        <end position="14"/>
    </location>
</feature>